<comment type="caution">
    <text evidence="2">The sequence shown here is derived from an EMBL/GenBank/DDBJ whole genome shotgun (WGS) entry which is preliminary data.</text>
</comment>
<reference evidence="2 3" key="1">
    <citation type="journal article" date="2012" name="Genome Biol.">
        <title>Genome and low-iron response of an oceanic diatom adapted to chronic iron limitation.</title>
        <authorList>
            <person name="Lommer M."/>
            <person name="Specht M."/>
            <person name="Roy A.S."/>
            <person name="Kraemer L."/>
            <person name="Andreson R."/>
            <person name="Gutowska M.A."/>
            <person name="Wolf J."/>
            <person name="Bergner S.V."/>
            <person name="Schilhabel M.B."/>
            <person name="Klostermeier U.C."/>
            <person name="Beiko R.G."/>
            <person name="Rosenstiel P."/>
            <person name="Hippler M."/>
            <person name="Laroche J."/>
        </authorList>
    </citation>
    <scope>NUCLEOTIDE SEQUENCE [LARGE SCALE GENOMIC DNA]</scope>
    <source>
        <strain evidence="2 3">CCMP1005</strain>
    </source>
</reference>
<sequence>ASPPGPSPSPVGDAVWIRDIQFPARRRPPAKVTGHSGKTNRDRIASTSATEATDQPNGPGRPPPSQYSGQAMIKLLMVVNKKEEGEKREEFGFRCLAMLGGGRTSYPRGMVCTSSGGMVKTLALSRRQSPLVVRSVQ</sequence>
<dbReference type="Proteomes" id="UP000266841">
    <property type="component" value="Unassembled WGS sequence"/>
</dbReference>
<evidence type="ECO:0000313" key="2">
    <source>
        <dbReference type="EMBL" id="EJK50237.1"/>
    </source>
</evidence>
<organism evidence="2 3">
    <name type="scientific">Thalassiosira oceanica</name>
    <name type="common">Marine diatom</name>
    <dbReference type="NCBI Taxonomy" id="159749"/>
    <lineage>
        <taxon>Eukaryota</taxon>
        <taxon>Sar</taxon>
        <taxon>Stramenopiles</taxon>
        <taxon>Ochrophyta</taxon>
        <taxon>Bacillariophyta</taxon>
        <taxon>Coscinodiscophyceae</taxon>
        <taxon>Thalassiosirophycidae</taxon>
        <taxon>Thalassiosirales</taxon>
        <taxon>Thalassiosiraceae</taxon>
        <taxon>Thalassiosira</taxon>
    </lineage>
</organism>
<feature type="non-terminal residue" evidence="2">
    <location>
        <position position="1"/>
    </location>
</feature>
<feature type="region of interest" description="Disordered" evidence="1">
    <location>
        <begin position="1"/>
        <end position="68"/>
    </location>
</feature>
<dbReference type="AlphaFoldDB" id="K0RUD5"/>
<proteinExistence type="predicted"/>
<evidence type="ECO:0000256" key="1">
    <source>
        <dbReference type="SAM" id="MobiDB-lite"/>
    </source>
</evidence>
<protein>
    <submittedName>
        <fullName evidence="2">Uncharacterized protein</fullName>
    </submittedName>
</protein>
<accession>K0RUD5</accession>
<name>K0RUD5_THAOC</name>
<feature type="compositionally biased region" description="Polar residues" evidence="1">
    <location>
        <begin position="45"/>
        <end position="56"/>
    </location>
</feature>
<evidence type="ECO:0000313" key="3">
    <source>
        <dbReference type="Proteomes" id="UP000266841"/>
    </source>
</evidence>
<gene>
    <name evidence="2" type="ORF">THAOC_30814</name>
</gene>
<keyword evidence="3" id="KW-1185">Reference proteome</keyword>
<dbReference type="EMBL" id="AGNL01044093">
    <property type="protein sequence ID" value="EJK50237.1"/>
    <property type="molecule type" value="Genomic_DNA"/>
</dbReference>